<dbReference type="PANTHER" id="PTHR23403">
    <property type="entry name" value="TREHALASE"/>
    <property type="match status" value="1"/>
</dbReference>
<keyword evidence="6" id="KW-1185">Reference proteome</keyword>
<dbReference type="Pfam" id="PF01204">
    <property type="entry name" value="Trehalase"/>
    <property type="match status" value="1"/>
</dbReference>
<dbReference type="PRINTS" id="PR00744">
    <property type="entry name" value="GLHYDRLASE37"/>
</dbReference>
<accession>A0AAD3DGC6</accession>
<dbReference type="EC" id="3.2.1.28" evidence="4"/>
<comment type="similarity">
    <text evidence="1 4">Belongs to the glycosyl hydrolase 37 family.</text>
</comment>
<dbReference type="PANTHER" id="PTHR23403:SF1">
    <property type="entry name" value="TREHALASE"/>
    <property type="match status" value="1"/>
</dbReference>
<dbReference type="InterPro" id="IPR018232">
    <property type="entry name" value="Glyco_hydro_37_CS"/>
</dbReference>
<dbReference type="PROSITE" id="PS00928">
    <property type="entry name" value="TREHALASE_2"/>
    <property type="match status" value="1"/>
</dbReference>
<gene>
    <name evidence="5" type="ORF">Agub_g1377</name>
</gene>
<dbReference type="InterPro" id="IPR012341">
    <property type="entry name" value="6hp_glycosidase-like_sf"/>
</dbReference>
<comment type="catalytic activity">
    <reaction evidence="4">
        <text>alpha,alpha-trehalose + H2O = alpha-D-glucose + beta-D-glucose</text>
        <dbReference type="Rhea" id="RHEA:32675"/>
        <dbReference type="ChEBI" id="CHEBI:15377"/>
        <dbReference type="ChEBI" id="CHEBI:15903"/>
        <dbReference type="ChEBI" id="CHEBI:16551"/>
        <dbReference type="ChEBI" id="CHEBI:17925"/>
        <dbReference type="EC" id="3.2.1.28"/>
    </reaction>
</comment>
<sequence length="546" mass="58814">MAADWEVLKASGLTTESLRKFVSDNFGDPGSDLKPVIPAGWSENPPSWMSNVRDPELRELGTAVHGLWKTLCRQVSSSVLDNTDRHTLLPLPYPFIVPGDRFRECYNWDSYWVIRGLVACNMVPAAEQLVRNLLSLVDRWGFVPNGARSYYTNRSQPPLLSAMVLAVWDASGDNGLLADALPRLVAQHTYWTSGNKAVRVRAASGCQGGADGAAPGLAAAAGVGSTADVDDCEVFELSRYHAELYEPRPESLREDIHLAASAGLEGDQAAQLYCDIASAAESGWDFSTRWYVGGSSLEFTRTTQVIPADLNAWLYRTERDIAAIAAHLGDLQLRDTYTAAAARRRHAMDALMWNTVDGCWHDLLLQQPQPDSAVVNTSSESRPPCSTATTVYDAEQRSGVYASNWVPLWCGCAASGSAQAAAAVAGLQASGLIQGGGLLTSTYPSGQQWDAPNAWPPLVHMAIEALSEAQVPGAESAAAELADRWMRANLVAWHATGAMHEKYDGYKMGGVGGGGEYEPQVGFGWSNGVLLTLLQRYGQGDKTSTS</sequence>
<evidence type="ECO:0000313" key="6">
    <source>
        <dbReference type="Proteomes" id="UP001054857"/>
    </source>
</evidence>
<protein>
    <recommendedName>
        <fullName evidence="4">Trehalase</fullName>
        <ecNumber evidence="4">3.2.1.28</ecNumber>
    </recommendedName>
    <alternativeName>
        <fullName evidence="4">Alpha-trehalose glucohydrolase</fullName>
    </alternativeName>
</protein>
<evidence type="ECO:0000256" key="2">
    <source>
        <dbReference type="ARBA" id="ARBA00022801"/>
    </source>
</evidence>
<reference evidence="5 6" key="1">
    <citation type="journal article" date="2021" name="Sci. Rep.">
        <title>Genome sequencing of the multicellular alga Astrephomene provides insights into convergent evolution of germ-soma differentiation.</title>
        <authorList>
            <person name="Yamashita S."/>
            <person name="Yamamoto K."/>
            <person name="Matsuzaki R."/>
            <person name="Suzuki S."/>
            <person name="Yamaguchi H."/>
            <person name="Hirooka S."/>
            <person name="Minakuchi Y."/>
            <person name="Miyagishima S."/>
            <person name="Kawachi M."/>
            <person name="Toyoda A."/>
            <person name="Nozaki H."/>
        </authorList>
    </citation>
    <scope>NUCLEOTIDE SEQUENCE [LARGE SCALE GENOMIC DNA]</scope>
    <source>
        <strain evidence="5 6">NIES-4017</strain>
    </source>
</reference>
<dbReference type="GO" id="GO:0005993">
    <property type="term" value="P:trehalose catabolic process"/>
    <property type="evidence" value="ECO:0007669"/>
    <property type="project" value="TreeGrafter"/>
</dbReference>
<evidence type="ECO:0000313" key="5">
    <source>
        <dbReference type="EMBL" id="GFR40764.1"/>
    </source>
</evidence>
<evidence type="ECO:0000256" key="3">
    <source>
        <dbReference type="ARBA" id="ARBA00023295"/>
    </source>
</evidence>
<dbReference type="GO" id="GO:0004555">
    <property type="term" value="F:alpha,alpha-trehalase activity"/>
    <property type="evidence" value="ECO:0007669"/>
    <property type="project" value="UniProtKB-EC"/>
</dbReference>
<evidence type="ECO:0000256" key="4">
    <source>
        <dbReference type="RuleBase" id="RU361180"/>
    </source>
</evidence>
<dbReference type="SUPFAM" id="SSF48208">
    <property type="entry name" value="Six-hairpin glycosidases"/>
    <property type="match status" value="1"/>
</dbReference>
<dbReference type="InterPro" id="IPR008928">
    <property type="entry name" value="6-hairpin_glycosidase_sf"/>
</dbReference>
<dbReference type="EMBL" id="BMAR01000001">
    <property type="protein sequence ID" value="GFR40764.1"/>
    <property type="molecule type" value="Genomic_DNA"/>
</dbReference>
<comment type="caution">
    <text evidence="5">The sequence shown here is derived from an EMBL/GenBank/DDBJ whole genome shotgun (WGS) entry which is preliminary data.</text>
</comment>
<dbReference type="InterPro" id="IPR001661">
    <property type="entry name" value="Glyco_hydro_37"/>
</dbReference>
<keyword evidence="2 4" id="KW-0378">Hydrolase</keyword>
<keyword evidence="3 4" id="KW-0326">Glycosidase</keyword>
<proteinExistence type="inferred from homology"/>
<name>A0AAD3DGC6_9CHLO</name>
<dbReference type="AlphaFoldDB" id="A0AAD3DGC6"/>
<dbReference type="Gene3D" id="1.50.10.10">
    <property type="match status" value="1"/>
</dbReference>
<dbReference type="Proteomes" id="UP001054857">
    <property type="component" value="Unassembled WGS sequence"/>
</dbReference>
<evidence type="ECO:0000256" key="1">
    <source>
        <dbReference type="ARBA" id="ARBA00005615"/>
    </source>
</evidence>
<organism evidence="5 6">
    <name type="scientific">Astrephomene gubernaculifera</name>
    <dbReference type="NCBI Taxonomy" id="47775"/>
    <lineage>
        <taxon>Eukaryota</taxon>
        <taxon>Viridiplantae</taxon>
        <taxon>Chlorophyta</taxon>
        <taxon>core chlorophytes</taxon>
        <taxon>Chlorophyceae</taxon>
        <taxon>CS clade</taxon>
        <taxon>Chlamydomonadales</taxon>
        <taxon>Astrephomenaceae</taxon>
        <taxon>Astrephomene</taxon>
    </lineage>
</organism>